<protein>
    <submittedName>
        <fullName evidence="2">Prophage DNA circulation protein</fullName>
    </submittedName>
</protein>
<dbReference type="EMBL" id="QKYU01000008">
    <property type="protein sequence ID" value="PZW46849.1"/>
    <property type="molecule type" value="Genomic_DNA"/>
</dbReference>
<proteinExistence type="predicted"/>
<accession>A0A2W7KGI3</accession>
<sequence length="436" mass="44466">MSGFLAGVIGTGAVGGGFLERALRPASLRGEGFWVSDGEDTTARRWITHEFPLRDEPWHEDLGPRVQTFGVDGVLIGDDVVAQAEAFRTAAGAAGPARLVHPWYGEMDVVVLDLRVRLSANEGRIARISFKVERFGSRPLPIIAVDGIGAVLGWINDAVATVRDAVGRLRSLVGAVDGVIGTVLGLAGGLVSAATSILFGAGLSGALAGTATARALAALAGLTATEARDTATVSARIADVPRAIAHEAGGGAAIAGEDPPAVPAPGPVTEALLRLATGTAIPVPTARATPTQIQTANTAQALSVVLRVTAAAEAARAATEIAWTSSAEAVAMRDRLADVLEAAAEAAAAIGLDDTWRGTLDLRAAVIADLNARAASLPDLVTIILPAPLPASLVAYRLDGDALGTVFARGEDLVARNRVRHPGFVPAGVPLEAVRG</sequence>
<dbReference type="Pfam" id="PF07157">
    <property type="entry name" value="DNA_circ_N"/>
    <property type="match status" value="1"/>
</dbReference>
<dbReference type="Proteomes" id="UP000249688">
    <property type="component" value="Unassembled WGS sequence"/>
</dbReference>
<organism evidence="2 3">
    <name type="scientific">Humitalea rosea</name>
    <dbReference type="NCBI Taxonomy" id="990373"/>
    <lineage>
        <taxon>Bacteria</taxon>
        <taxon>Pseudomonadati</taxon>
        <taxon>Pseudomonadota</taxon>
        <taxon>Alphaproteobacteria</taxon>
        <taxon>Acetobacterales</taxon>
        <taxon>Roseomonadaceae</taxon>
        <taxon>Humitalea</taxon>
    </lineage>
</organism>
<name>A0A2W7KGI3_9PROT</name>
<evidence type="ECO:0000259" key="1">
    <source>
        <dbReference type="Pfam" id="PF07157"/>
    </source>
</evidence>
<feature type="domain" description="DNA circulation N-terminal" evidence="1">
    <location>
        <begin position="23"/>
        <end position="109"/>
    </location>
</feature>
<dbReference type="InterPro" id="IPR009826">
    <property type="entry name" value="DNA_circ_N"/>
</dbReference>
<dbReference type="AlphaFoldDB" id="A0A2W7KGI3"/>
<evidence type="ECO:0000313" key="2">
    <source>
        <dbReference type="EMBL" id="PZW46849.1"/>
    </source>
</evidence>
<reference evidence="2 3" key="1">
    <citation type="submission" date="2018-06" db="EMBL/GenBank/DDBJ databases">
        <title>Genomic Encyclopedia of Archaeal and Bacterial Type Strains, Phase II (KMG-II): from individual species to whole genera.</title>
        <authorList>
            <person name="Goeker M."/>
        </authorList>
    </citation>
    <scope>NUCLEOTIDE SEQUENCE [LARGE SCALE GENOMIC DNA]</scope>
    <source>
        <strain evidence="2 3">DSM 24525</strain>
    </source>
</reference>
<gene>
    <name evidence="2" type="ORF">C8P66_108128</name>
</gene>
<dbReference type="OrthoDB" id="378644at2"/>
<comment type="caution">
    <text evidence="2">The sequence shown here is derived from an EMBL/GenBank/DDBJ whole genome shotgun (WGS) entry which is preliminary data.</text>
</comment>
<keyword evidence="3" id="KW-1185">Reference proteome</keyword>
<dbReference type="RefSeq" id="WP_111397868.1">
    <property type="nucleotide sequence ID" value="NZ_QKYU01000008.1"/>
</dbReference>
<evidence type="ECO:0000313" key="3">
    <source>
        <dbReference type="Proteomes" id="UP000249688"/>
    </source>
</evidence>